<dbReference type="EMBL" id="UINC01007917">
    <property type="protein sequence ID" value="SVA35656.1"/>
    <property type="molecule type" value="Genomic_DNA"/>
</dbReference>
<feature type="non-terminal residue" evidence="1">
    <location>
        <position position="1"/>
    </location>
</feature>
<dbReference type="AlphaFoldDB" id="A0A381V5I5"/>
<proteinExistence type="predicted"/>
<organism evidence="1">
    <name type="scientific">marine metagenome</name>
    <dbReference type="NCBI Taxonomy" id="408172"/>
    <lineage>
        <taxon>unclassified sequences</taxon>
        <taxon>metagenomes</taxon>
        <taxon>ecological metagenomes</taxon>
    </lineage>
</organism>
<feature type="non-terminal residue" evidence="1">
    <location>
        <position position="40"/>
    </location>
</feature>
<gene>
    <name evidence="1" type="ORF">METZ01_LOCUS88510</name>
</gene>
<evidence type="ECO:0000313" key="1">
    <source>
        <dbReference type="EMBL" id="SVA35656.1"/>
    </source>
</evidence>
<name>A0A381V5I5_9ZZZZ</name>
<sequence>TCSFIILRSAGDISEKEKMWNSNLEKGKKALVRLVFKLLH</sequence>
<protein>
    <submittedName>
        <fullName evidence="1">Uncharacterized protein</fullName>
    </submittedName>
</protein>
<reference evidence="1" key="1">
    <citation type="submission" date="2018-05" db="EMBL/GenBank/DDBJ databases">
        <authorList>
            <person name="Lanie J.A."/>
            <person name="Ng W.-L."/>
            <person name="Kazmierczak K.M."/>
            <person name="Andrzejewski T.M."/>
            <person name="Davidsen T.M."/>
            <person name="Wayne K.J."/>
            <person name="Tettelin H."/>
            <person name="Glass J.I."/>
            <person name="Rusch D."/>
            <person name="Podicherti R."/>
            <person name="Tsui H.-C.T."/>
            <person name="Winkler M.E."/>
        </authorList>
    </citation>
    <scope>NUCLEOTIDE SEQUENCE</scope>
</reference>
<accession>A0A381V5I5</accession>